<dbReference type="Proteomes" id="UP000887565">
    <property type="component" value="Unplaced"/>
</dbReference>
<organism evidence="1 2">
    <name type="scientific">Romanomermis culicivorax</name>
    <name type="common">Nematode worm</name>
    <dbReference type="NCBI Taxonomy" id="13658"/>
    <lineage>
        <taxon>Eukaryota</taxon>
        <taxon>Metazoa</taxon>
        <taxon>Ecdysozoa</taxon>
        <taxon>Nematoda</taxon>
        <taxon>Enoplea</taxon>
        <taxon>Dorylaimia</taxon>
        <taxon>Mermithida</taxon>
        <taxon>Mermithoidea</taxon>
        <taxon>Mermithidae</taxon>
        <taxon>Romanomermis</taxon>
    </lineage>
</organism>
<accession>A0A915IL13</accession>
<dbReference type="AlphaFoldDB" id="A0A915IL13"/>
<keyword evidence="1" id="KW-1185">Reference proteome</keyword>
<evidence type="ECO:0000313" key="2">
    <source>
        <dbReference type="WBParaSite" id="nRc.2.0.1.t14564-RA"/>
    </source>
</evidence>
<dbReference type="WBParaSite" id="nRc.2.0.1.t14564-RA">
    <property type="protein sequence ID" value="nRc.2.0.1.t14564-RA"/>
    <property type="gene ID" value="nRc.2.0.1.g14564"/>
</dbReference>
<sequence>MTGCCSNGASSLSCSAAAVGPAGQSSQMMAGSTEEDRWAHYSEFIFFRS</sequence>
<proteinExistence type="predicted"/>
<name>A0A915IL13_ROMCU</name>
<protein>
    <submittedName>
        <fullName evidence="2">Uncharacterized protein</fullName>
    </submittedName>
</protein>
<reference evidence="2" key="1">
    <citation type="submission" date="2022-11" db="UniProtKB">
        <authorList>
            <consortium name="WormBaseParasite"/>
        </authorList>
    </citation>
    <scope>IDENTIFICATION</scope>
</reference>
<evidence type="ECO:0000313" key="1">
    <source>
        <dbReference type="Proteomes" id="UP000887565"/>
    </source>
</evidence>